<dbReference type="InterPro" id="IPR044974">
    <property type="entry name" value="Disease_R_plants"/>
</dbReference>
<keyword evidence="4" id="KW-1185">Reference proteome</keyword>
<proteinExistence type="predicted"/>
<dbReference type="Pfam" id="PF26355">
    <property type="entry name" value="HTH_VMAP-M9"/>
    <property type="match status" value="1"/>
</dbReference>
<evidence type="ECO:0000313" key="3">
    <source>
        <dbReference type="EMBL" id="PSB01197.1"/>
    </source>
</evidence>
<organism evidence="3 4">
    <name type="scientific">Merismopedia glauca CCAP 1448/3</name>
    <dbReference type="NCBI Taxonomy" id="1296344"/>
    <lineage>
        <taxon>Bacteria</taxon>
        <taxon>Bacillati</taxon>
        <taxon>Cyanobacteriota</taxon>
        <taxon>Cyanophyceae</taxon>
        <taxon>Synechococcales</taxon>
        <taxon>Merismopediaceae</taxon>
        <taxon>Merismopedia</taxon>
    </lineage>
</organism>
<dbReference type="PRINTS" id="PR00364">
    <property type="entry name" value="DISEASERSIST"/>
</dbReference>
<feature type="domain" description="NB-ARC" evidence="1">
    <location>
        <begin position="131"/>
        <end position="293"/>
    </location>
</feature>
<dbReference type="Proteomes" id="UP000238762">
    <property type="component" value="Unassembled WGS sequence"/>
</dbReference>
<accession>A0A2T1BZ58</accession>
<evidence type="ECO:0000259" key="1">
    <source>
        <dbReference type="Pfam" id="PF00931"/>
    </source>
</evidence>
<dbReference type="PANTHER" id="PTHR11017:SF573">
    <property type="entry name" value="ADP-RIBOSYL CYCLASE_CYCLIC ADP-RIBOSE HYDROLASE"/>
    <property type="match status" value="1"/>
</dbReference>
<name>A0A2T1BZ58_9CYAN</name>
<dbReference type="Gene3D" id="3.40.50.300">
    <property type="entry name" value="P-loop containing nucleotide triphosphate hydrolases"/>
    <property type="match status" value="1"/>
</dbReference>
<dbReference type="GO" id="GO:0043531">
    <property type="term" value="F:ADP binding"/>
    <property type="evidence" value="ECO:0007669"/>
    <property type="project" value="InterPro"/>
</dbReference>
<dbReference type="InterPro" id="IPR027417">
    <property type="entry name" value="P-loop_NTPase"/>
</dbReference>
<dbReference type="RefSeq" id="WP_106290523.1">
    <property type="nucleotide sequence ID" value="NZ_CAWNTC010000157.1"/>
</dbReference>
<dbReference type="GO" id="GO:0006952">
    <property type="term" value="P:defense response"/>
    <property type="evidence" value="ECO:0007669"/>
    <property type="project" value="InterPro"/>
</dbReference>
<dbReference type="InterPro" id="IPR002182">
    <property type="entry name" value="NB-ARC"/>
</dbReference>
<feature type="domain" description="vWA-MoxR associated protein N-terminal HTH" evidence="2">
    <location>
        <begin position="1"/>
        <end position="84"/>
    </location>
</feature>
<dbReference type="OrthoDB" id="434800at2"/>
<reference evidence="3 4" key="2">
    <citation type="submission" date="2018-03" db="EMBL/GenBank/DDBJ databases">
        <title>The ancient ancestry and fast evolution of plastids.</title>
        <authorList>
            <person name="Moore K.R."/>
            <person name="Magnabosco C."/>
            <person name="Momper L."/>
            <person name="Gold D.A."/>
            <person name="Bosak T."/>
            <person name="Fournier G.P."/>
        </authorList>
    </citation>
    <scope>NUCLEOTIDE SEQUENCE [LARGE SCALE GENOMIC DNA]</scope>
    <source>
        <strain evidence="3 4">CCAP 1448/3</strain>
    </source>
</reference>
<dbReference type="InterPro" id="IPR058651">
    <property type="entry name" value="HTH_VMAP-M9"/>
</dbReference>
<dbReference type="Pfam" id="PF00931">
    <property type="entry name" value="NB-ARC"/>
    <property type="match status" value="1"/>
</dbReference>
<reference evidence="3 4" key="1">
    <citation type="submission" date="2018-02" db="EMBL/GenBank/DDBJ databases">
        <authorList>
            <person name="Cohen D.B."/>
            <person name="Kent A.D."/>
        </authorList>
    </citation>
    <scope>NUCLEOTIDE SEQUENCE [LARGE SCALE GENOMIC DNA]</scope>
    <source>
        <strain evidence="3 4">CCAP 1448/3</strain>
    </source>
</reference>
<comment type="caution">
    <text evidence="3">The sequence shown here is derived from an EMBL/GenBank/DDBJ whole genome shotgun (WGS) entry which is preliminary data.</text>
</comment>
<dbReference type="AlphaFoldDB" id="A0A2T1BZ58"/>
<gene>
    <name evidence="3" type="ORF">C7B64_19600</name>
</gene>
<evidence type="ECO:0000313" key="4">
    <source>
        <dbReference type="Proteomes" id="UP000238762"/>
    </source>
</evidence>
<dbReference type="SUPFAM" id="SSF52540">
    <property type="entry name" value="P-loop containing nucleoside triphosphate hydrolases"/>
    <property type="match status" value="1"/>
</dbReference>
<dbReference type="PANTHER" id="PTHR11017">
    <property type="entry name" value="LEUCINE-RICH REPEAT-CONTAINING PROTEIN"/>
    <property type="match status" value="1"/>
</dbReference>
<evidence type="ECO:0000259" key="2">
    <source>
        <dbReference type="Pfam" id="PF26355"/>
    </source>
</evidence>
<sequence>MNLEQTFKIADAIVFSQKKRHLKDIEVAILKGALRGETYGDIAANYGCTAEYIKHDIGPKFWKLLSELLAEKVSKKNFRSALERKYDRWQLHLESDLNLLSLSANPLPTRGFKSGEIVKYPDFIGRNLELAQLKFNLLERNQRLVVISGVAGIGKTVLATHLLEAIAENYESCFWTSLLNYSSFSDWLTELNILINGAEISELNSDNFIHKFSQSKSLLVIDNLEAAKNLEIYLLFIKKILINSHNTRIVIISRNPINEICTWQNGELAIQKIELTGLSNNEAHLLFKNRGFAVSAAESSFFSHHYQGNPLALKLLATTIKTSCQNQDNSAQIRSRFPAIFGKIEEILEHHFECLSSLEKQIMYCLVTAKKSLGYREILEQIITPISEAKLGEILNLLVERSLIEKAIFLTTDQSSVRYTLQPLIKEYMSQRFEFAIPQTAKNL</sequence>
<dbReference type="EMBL" id="PVWJ01000124">
    <property type="protein sequence ID" value="PSB01197.1"/>
    <property type="molecule type" value="Genomic_DNA"/>
</dbReference>
<protein>
    <submittedName>
        <fullName evidence="3">Uncharacterized protein</fullName>
    </submittedName>
</protein>